<proteinExistence type="predicted"/>
<dbReference type="Proteomes" id="UP000027138">
    <property type="component" value="Unassembled WGS sequence"/>
</dbReference>
<accession>A0A067KNS1</accession>
<evidence type="ECO:0000313" key="3">
    <source>
        <dbReference type="Proteomes" id="UP000027138"/>
    </source>
</evidence>
<evidence type="ECO:0000256" key="1">
    <source>
        <dbReference type="SAM" id="MobiDB-lite"/>
    </source>
</evidence>
<evidence type="ECO:0000313" key="2">
    <source>
        <dbReference type="EMBL" id="KDP37747.1"/>
    </source>
</evidence>
<organism evidence="2 3">
    <name type="scientific">Jatropha curcas</name>
    <name type="common">Barbados nut</name>
    <dbReference type="NCBI Taxonomy" id="180498"/>
    <lineage>
        <taxon>Eukaryota</taxon>
        <taxon>Viridiplantae</taxon>
        <taxon>Streptophyta</taxon>
        <taxon>Embryophyta</taxon>
        <taxon>Tracheophyta</taxon>
        <taxon>Spermatophyta</taxon>
        <taxon>Magnoliopsida</taxon>
        <taxon>eudicotyledons</taxon>
        <taxon>Gunneridae</taxon>
        <taxon>Pentapetalae</taxon>
        <taxon>rosids</taxon>
        <taxon>fabids</taxon>
        <taxon>Malpighiales</taxon>
        <taxon>Euphorbiaceae</taxon>
        <taxon>Crotonoideae</taxon>
        <taxon>Jatropheae</taxon>
        <taxon>Jatropha</taxon>
    </lineage>
</organism>
<protein>
    <recommendedName>
        <fullName evidence="4">Aminotransferase-like plant mobile domain-containing protein</fullName>
    </recommendedName>
</protein>
<name>A0A067KNS1_JATCU</name>
<feature type="compositionally biased region" description="Polar residues" evidence="1">
    <location>
        <begin position="266"/>
        <end position="275"/>
    </location>
</feature>
<dbReference type="AlphaFoldDB" id="A0A067KNS1"/>
<keyword evidence="3" id="KW-1185">Reference proteome</keyword>
<evidence type="ECO:0008006" key="4">
    <source>
        <dbReference type="Google" id="ProtNLM"/>
    </source>
</evidence>
<dbReference type="EMBL" id="KK914384">
    <property type="protein sequence ID" value="KDP37747.1"/>
    <property type="molecule type" value="Genomic_DNA"/>
</dbReference>
<reference evidence="2 3" key="1">
    <citation type="journal article" date="2014" name="PLoS ONE">
        <title>Global Analysis of Gene Expression Profiles in Physic Nut (Jatropha curcas L.) Seedlings Exposed to Salt Stress.</title>
        <authorList>
            <person name="Zhang L."/>
            <person name="Zhang C."/>
            <person name="Wu P."/>
            <person name="Chen Y."/>
            <person name="Li M."/>
            <person name="Jiang H."/>
            <person name="Wu G."/>
        </authorList>
    </citation>
    <scope>NUCLEOTIDE SEQUENCE [LARGE SCALE GENOMIC DNA]</scope>
    <source>
        <strain evidence="3">cv. GZQX0401</strain>
        <tissue evidence="2">Young leaves</tissue>
    </source>
</reference>
<sequence>MYDDMCDLSRHHCKVSGTYFFWETWAFEYFPYTRPELIRADLGLGLVLLAWRWYRSNLHTIRRKNSLRDLSVTPYTASCARMQGSLAIYRQGIRRVPIGLPKCAKAWELSFSLQYNLKAYLARPSNQRRLSAARIGLVKSYLRNTWAFEYFPYTRPELIRADLGLGLVPLAWRWYRSNLHTIRRKKSLRGLRAFFDTCTLEQIRGCRSVPYPPPEDMRAGKQMILTDAHTEGVPHVEFILEGDYDEFCRVFLMQPIGSQLDSIQRSAPSLPLDTNSSRASGPSTRTPRRRPSTDPSSSTPVEGPSRAGPSHSTGPSRAPRAVTDATGPLHLDLANLHLPYSISYHTPNGTLAFREVSLANVNRWNLPSDSINEVPDGLVSQMMELILGMEQELSSAWTLRAFDDQRRRRPRR</sequence>
<gene>
    <name evidence="2" type="ORF">JCGZ_05237</name>
</gene>
<feature type="compositionally biased region" description="Low complexity" evidence="1">
    <location>
        <begin position="276"/>
        <end position="285"/>
    </location>
</feature>
<feature type="region of interest" description="Disordered" evidence="1">
    <location>
        <begin position="266"/>
        <end position="323"/>
    </location>
</feature>
<dbReference type="OrthoDB" id="1936739at2759"/>